<dbReference type="GO" id="GO:0005506">
    <property type="term" value="F:iron ion binding"/>
    <property type="evidence" value="ECO:0007669"/>
    <property type="project" value="InterPro"/>
</dbReference>
<dbReference type="GO" id="GO:0020037">
    <property type="term" value="F:heme binding"/>
    <property type="evidence" value="ECO:0007669"/>
    <property type="project" value="InterPro"/>
</dbReference>
<keyword evidence="11" id="KW-0503">Monooxygenase</keyword>
<comment type="cofactor">
    <cofactor evidence="1 13">
        <name>heme</name>
        <dbReference type="ChEBI" id="CHEBI:30413"/>
    </cofactor>
</comment>
<gene>
    <name evidence="15" type="ORF">R3P38DRAFT_3170506</name>
</gene>
<proteinExistence type="inferred from homology"/>
<reference evidence="15 16" key="1">
    <citation type="journal article" date="2024" name="J Genomics">
        <title>Draft genome sequencing and assembly of Favolaschia claudopus CIRM-BRFM 2984 isolated from oak limbs.</title>
        <authorList>
            <person name="Navarro D."/>
            <person name="Drula E."/>
            <person name="Chaduli D."/>
            <person name="Cazenave R."/>
            <person name="Ahrendt S."/>
            <person name="Wang J."/>
            <person name="Lipzen A."/>
            <person name="Daum C."/>
            <person name="Barry K."/>
            <person name="Grigoriev I.V."/>
            <person name="Favel A."/>
            <person name="Rosso M.N."/>
            <person name="Martin F."/>
        </authorList>
    </citation>
    <scope>NUCLEOTIDE SEQUENCE [LARGE SCALE GENOMIC DNA]</scope>
    <source>
        <strain evidence="15 16">CIRM-BRFM 2984</strain>
    </source>
</reference>
<dbReference type="InterPro" id="IPR036396">
    <property type="entry name" value="Cyt_P450_sf"/>
</dbReference>
<dbReference type="Pfam" id="PF00067">
    <property type="entry name" value="p450"/>
    <property type="match status" value="2"/>
</dbReference>
<evidence type="ECO:0000256" key="4">
    <source>
        <dbReference type="ARBA" id="ARBA00010617"/>
    </source>
</evidence>
<dbReference type="InterPro" id="IPR002401">
    <property type="entry name" value="Cyt_P450_E_grp-I"/>
</dbReference>
<dbReference type="PRINTS" id="PR00385">
    <property type="entry name" value="P450"/>
</dbReference>
<dbReference type="AlphaFoldDB" id="A0AAW0DTL4"/>
<keyword evidence="8" id="KW-1133">Transmembrane helix</keyword>
<name>A0AAW0DTL4_9AGAR</name>
<keyword evidence="16" id="KW-1185">Reference proteome</keyword>
<dbReference type="SUPFAM" id="SSF48264">
    <property type="entry name" value="Cytochrome P450"/>
    <property type="match status" value="1"/>
</dbReference>
<dbReference type="PANTHER" id="PTHR24305:SF166">
    <property type="entry name" value="CYTOCHROME P450 12A4, MITOCHONDRIAL-RELATED"/>
    <property type="match status" value="1"/>
</dbReference>
<evidence type="ECO:0000256" key="12">
    <source>
        <dbReference type="ARBA" id="ARBA00023136"/>
    </source>
</evidence>
<feature type="region of interest" description="Disordered" evidence="14">
    <location>
        <begin position="290"/>
        <end position="311"/>
    </location>
</feature>
<comment type="similarity">
    <text evidence="4">Belongs to the cytochrome P450 family.</text>
</comment>
<evidence type="ECO:0000256" key="11">
    <source>
        <dbReference type="ARBA" id="ARBA00023033"/>
    </source>
</evidence>
<keyword evidence="9" id="KW-0560">Oxidoreductase</keyword>
<comment type="pathway">
    <text evidence="3">Secondary metabolite biosynthesis; terpenoid biosynthesis.</text>
</comment>
<keyword evidence="7 13" id="KW-0479">Metal-binding</keyword>
<evidence type="ECO:0000256" key="1">
    <source>
        <dbReference type="ARBA" id="ARBA00001971"/>
    </source>
</evidence>
<evidence type="ECO:0000256" key="9">
    <source>
        <dbReference type="ARBA" id="ARBA00023002"/>
    </source>
</evidence>
<keyword evidence="10 13" id="KW-0408">Iron</keyword>
<evidence type="ECO:0000256" key="13">
    <source>
        <dbReference type="PIRSR" id="PIRSR602401-1"/>
    </source>
</evidence>
<evidence type="ECO:0000256" key="10">
    <source>
        <dbReference type="ARBA" id="ARBA00023004"/>
    </source>
</evidence>
<evidence type="ECO:0000313" key="16">
    <source>
        <dbReference type="Proteomes" id="UP001362999"/>
    </source>
</evidence>
<accession>A0AAW0DTL4</accession>
<dbReference type="Proteomes" id="UP001362999">
    <property type="component" value="Unassembled WGS sequence"/>
</dbReference>
<evidence type="ECO:0000256" key="8">
    <source>
        <dbReference type="ARBA" id="ARBA00022989"/>
    </source>
</evidence>
<dbReference type="PANTHER" id="PTHR24305">
    <property type="entry name" value="CYTOCHROME P450"/>
    <property type="match status" value="1"/>
</dbReference>
<dbReference type="PRINTS" id="PR00463">
    <property type="entry name" value="EP450I"/>
</dbReference>
<evidence type="ECO:0000256" key="6">
    <source>
        <dbReference type="ARBA" id="ARBA00022692"/>
    </source>
</evidence>
<feature type="binding site" description="axial binding residue" evidence="13">
    <location>
        <position position="345"/>
    </location>
    <ligand>
        <name>heme</name>
        <dbReference type="ChEBI" id="CHEBI:30413"/>
    </ligand>
    <ligandPart>
        <name>Fe</name>
        <dbReference type="ChEBI" id="CHEBI:18248"/>
    </ligandPart>
</feature>
<evidence type="ECO:0000256" key="7">
    <source>
        <dbReference type="ARBA" id="ARBA00022723"/>
    </source>
</evidence>
<protein>
    <submittedName>
        <fullName evidence="15">Cytochrome P450</fullName>
    </submittedName>
</protein>
<dbReference type="GO" id="GO:0016020">
    <property type="term" value="C:membrane"/>
    <property type="evidence" value="ECO:0007669"/>
    <property type="project" value="UniProtKB-SubCell"/>
</dbReference>
<dbReference type="GO" id="GO:0016705">
    <property type="term" value="F:oxidoreductase activity, acting on paired donors, with incorporation or reduction of molecular oxygen"/>
    <property type="evidence" value="ECO:0007669"/>
    <property type="project" value="InterPro"/>
</dbReference>
<sequence length="392" mass="43428">MANEKGSITYAFDDTATRLGPLSQVMVGLGTSWASRILISDSQEMHDVLVNSALDCWLSPPTTRSGTTNATSKRLGSNPTDVIDVLNDLRLTTFDAIASTTFGTSFSGVRISLDYPKANPTASPSARPEIPKIAADLGTLFDTIGDGVLFPAPRFLPWLTRTFNRKWRKAITSTHDYLLLSARQASCGARSVRVGSEAEIIDELTALALGGSETIASTMQWCVKILCKHPNVQRKLRTQLFTKLPAIAARPPTFTEISDYANLPYLHAVLYEIRVARQLESDGARDVTDGLDGVRSASSKQRRRTGYWSSKDVHPFDPERRLRADGSFDPNAGPWLPFSCGFRRCFGQKLALLELRLFLSMIQVNFFLDAIPEEMNTWKNHETATNHPQQQC</sequence>
<dbReference type="InterPro" id="IPR050121">
    <property type="entry name" value="Cytochrome_P450_monoxygenase"/>
</dbReference>
<evidence type="ECO:0000256" key="14">
    <source>
        <dbReference type="SAM" id="MobiDB-lite"/>
    </source>
</evidence>
<evidence type="ECO:0000256" key="5">
    <source>
        <dbReference type="ARBA" id="ARBA00022617"/>
    </source>
</evidence>
<organism evidence="15 16">
    <name type="scientific">Favolaschia claudopus</name>
    <dbReference type="NCBI Taxonomy" id="2862362"/>
    <lineage>
        <taxon>Eukaryota</taxon>
        <taxon>Fungi</taxon>
        <taxon>Dikarya</taxon>
        <taxon>Basidiomycota</taxon>
        <taxon>Agaricomycotina</taxon>
        <taxon>Agaricomycetes</taxon>
        <taxon>Agaricomycetidae</taxon>
        <taxon>Agaricales</taxon>
        <taxon>Marasmiineae</taxon>
        <taxon>Mycenaceae</taxon>
        <taxon>Favolaschia</taxon>
    </lineage>
</organism>
<comment type="caution">
    <text evidence="15">The sequence shown here is derived from an EMBL/GenBank/DDBJ whole genome shotgun (WGS) entry which is preliminary data.</text>
</comment>
<dbReference type="Gene3D" id="1.10.630.10">
    <property type="entry name" value="Cytochrome P450"/>
    <property type="match status" value="2"/>
</dbReference>
<comment type="subcellular location">
    <subcellularLocation>
        <location evidence="2">Membrane</location>
    </subcellularLocation>
</comment>
<keyword evidence="6" id="KW-0812">Transmembrane</keyword>
<dbReference type="InterPro" id="IPR001128">
    <property type="entry name" value="Cyt_P450"/>
</dbReference>
<evidence type="ECO:0000313" key="15">
    <source>
        <dbReference type="EMBL" id="KAK7055842.1"/>
    </source>
</evidence>
<keyword evidence="5 13" id="KW-0349">Heme</keyword>
<keyword evidence="12" id="KW-0472">Membrane</keyword>
<evidence type="ECO:0000256" key="3">
    <source>
        <dbReference type="ARBA" id="ARBA00004721"/>
    </source>
</evidence>
<dbReference type="EMBL" id="JAWWNJ010000005">
    <property type="protein sequence ID" value="KAK7055842.1"/>
    <property type="molecule type" value="Genomic_DNA"/>
</dbReference>
<dbReference type="GO" id="GO:0004497">
    <property type="term" value="F:monooxygenase activity"/>
    <property type="evidence" value="ECO:0007669"/>
    <property type="project" value="UniProtKB-KW"/>
</dbReference>
<evidence type="ECO:0000256" key="2">
    <source>
        <dbReference type="ARBA" id="ARBA00004370"/>
    </source>
</evidence>